<protein>
    <recommendedName>
        <fullName evidence="11">Regulatory protein MsrR</fullName>
    </recommendedName>
</protein>
<comment type="subcellular location">
    <subcellularLocation>
        <location evidence="1">Cell membrane</location>
        <topology evidence="1">Single-pass type II membrane protein</topology>
    </subcellularLocation>
</comment>
<evidence type="ECO:0000256" key="6">
    <source>
        <dbReference type="ARBA" id="ARBA00022989"/>
    </source>
</evidence>
<evidence type="ECO:0000259" key="12">
    <source>
        <dbReference type="Pfam" id="PF03816"/>
    </source>
</evidence>
<dbReference type="EMBL" id="JAUJWW010000005">
    <property type="protein sequence ID" value="MDN7228213.1"/>
    <property type="molecule type" value="Genomic_DNA"/>
</dbReference>
<keyword evidence="4" id="KW-0812">Transmembrane</keyword>
<gene>
    <name evidence="13" type="ORF">QWY15_12980</name>
</gene>
<dbReference type="PANTHER" id="PTHR33392">
    <property type="entry name" value="POLYISOPRENYL-TEICHOIC ACID--PEPTIDOGLYCAN TEICHOIC ACID TRANSFERASE TAGU"/>
    <property type="match status" value="1"/>
</dbReference>
<dbReference type="InterPro" id="IPR050922">
    <property type="entry name" value="LytR/CpsA/Psr_CW_biosynth"/>
</dbReference>
<dbReference type="NCBIfam" id="TIGR00350">
    <property type="entry name" value="lytR_cpsA_psr"/>
    <property type="match status" value="1"/>
</dbReference>
<dbReference type="Pfam" id="PF03816">
    <property type="entry name" value="LytR_cpsA_psr"/>
    <property type="match status" value="1"/>
</dbReference>
<keyword evidence="8" id="KW-0472">Membrane</keyword>
<evidence type="ECO:0000256" key="10">
    <source>
        <dbReference type="ARBA" id="ARBA00037178"/>
    </source>
</evidence>
<keyword evidence="5" id="KW-0735">Signal-anchor</keyword>
<evidence type="ECO:0000256" key="1">
    <source>
        <dbReference type="ARBA" id="ARBA00004401"/>
    </source>
</evidence>
<reference evidence="13 14" key="1">
    <citation type="submission" date="2023-06" db="EMBL/GenBank/DDBJ databases">
        <title>Novel species in genus Planococcus.</title>
        <authorList>
            <person name="Ning S."/>
        </authorList>
    </citation>
    <scope>NUCLEOTIDE SEQUENCE [LARGE SCALE GENOMIC DNA]</scope>
    <source>
        <strain evidence="13 14">N064</strain>
    </source>
</reference>
<evidence type="ECO:0000256" key="11">
    <source>
        <dbReference type="ARBA" id="ARBA00040752"/>
    </source>
</evidence>
<keyword evidence="14" id="KW-1185">Reference proteome</keyword>
<sequence>MGRSKKIKKRRSTIVLLSLLIMASLLLFLAFHLMHEALFAKEASQATPEKDLETAAYSETKVPETGELNVLLIGTDRRDDEYGLSDALLLANYNFKNNRLKLISFMRDTYVDIPGYGMQKINAAHSFGGPELIRETLYENFGIAADHYASVDFNGFPHLFDLIIPGGIEVDIPYEMSHGIGMTLEPGIQTLNGGQLLGYVRFRHDKNSDYGRVERQQEVLSALKTQGINFHSLLNLPKIIGASGTYIDTDLDKLTLLNIGKSLVQGDAEEVKTMRIPVADAFTEERRNAGEVLVIDLEANQRALHEFLESESQSIDVRK</sequence>
<dbReference type="PANTHER" id="PTHR33392:SF8">
    <property type="entry name" value="REGULATORY PROTEIN MSRR"/>
    <property type="match status" value="1"/>
</dbReference>
<organism evidence="13 14">
    <name type="scientific">Planococcus liqunii</name>
    <dbReference type="NCBI Taxonomy" id="3058394"/>
    <lineage>
        <taxon>Bacteria</taxon>
        <taxon>Bacillati</taxon>
        <taxon>Bacillota</taxon>
        <taxon>Bacilli</taxon>
        <taxon>Bacillales</taxon>
        <taxon>Caryophanaceae</taxon>
        <taxon>Planococcus</taxon>
    </lineage>
</organism>
<evidence type="ECO:0000256" key="2">
    <source>
        <dbReference type="ARBA" id="ARBA00006068"/>
    </source>
</evidence>
<evidence type="ECO:0000256" key="8">
    <source>
        <dbReference type="ARBA" id="ARBA00023136"/>
    </source>
</evidence>
<comment type="caution">
    <text evidence="13">The sequence shown here is derived from an EMBL/GenBank/DDBJ whole genome shotgun (WGS) entry which is preliminary data.</text>
</comment>
<keyword evidence="7" id="KW-0805">Transcription regulation</keyword>
<evidence type="ECO:0000256" key="5">
    <source>
        <dbReference type="ARBA" id="ARBA00022968"/>
    </source>
</evidence>
<accession>A0ABT8MTH2</accession>
<dbReference type="RefSeq" id="WP_301726679.1">
    <property type="nucleotide sequence ID" value="NZ_JAUJWW010000005.1"/>
</dbReference>
<evidence type="ECO:0000256" key="7">
    <source>
        <dbReference type="ARBA" id="ARBA00023015"/>
    </source>
</evidence>
<proteinExistence type="inferred from homology"/>
<evidence type="ECO:0000256" key="3">
    <source>
        <dbReference type="ARBA" id="ARBA00022475"/>
    </source>
</evidence>
<comment type="function">
    <text evidence="10">Involved in SarA attenuation. Affects resistance to oxacillin and teicoplanin, as well as the synthesis of virulence factors.</text>
</comment>
<keyword evidence="9" id="KW-0804">Transcription</keyword>
<dbReference type="Proteomes" id="UP001172054">
    <property type="component" value="Unassembled WGS sequence"/>
</dbReference>
<comment type="similarity">
    <text evidence="2">Belongs to the LytR/CpsA/Psr (LCP) family.</text>
</comment>
<evidence type="ECO:0000256" key="9">
    <source>
        <dbReference type="ARBA" id="ARBA00023163"/>
    </source>
</evidence>
<keyword evidence="6" id="KW-1133">Transmembrane helix</keyword>
<dbReference type="InterPro" id="IPR004474">
    <property type="entry name" value="LytR_CpsA_psr"/>
</dbReference>
<evidence type="ECO:0000256" key="4">
    <source>
        <dbReference type="ARBA" id="ARBA00022692"/>
    </source>
</evidence>
<evidence type="ECO:0000313" key="13">
    <source>
        <dbReference type="EMBL" id="MDN7228213.1"/>
    </source>
</evidence>
<evidence type="ECO:0000313" key="14">
    <source>
        <dbReference type="Proteomes" id="UP001172054"/>
    </source>
</evidence>
<dbReference type="Gene3D" id="3.40.630.190">
    <property type="entry name" value="LCP protein"/>
    <property type="match status" value="1"/>
</dbReference>
<feature type="domain" description="Cell envelope-related transcriptional attenuator" evidence="12">
    <location>
        <begin position="85"/>
        <end position="226"/>
    </location>
</feature>
<keyword evidence="3" id="KW-1003">Cell membrane</keyword>
<name>A0ABT8MTH2_9BACL</name>